<dbReference type="EMBL" id="FOVL01000020">
    <property type="protein sequence ID" value="SFN84249.1"/>
    <property type="molecule type" value="Genomic_DNA"/>
</dbReference>
<evidence type="ECO:0000259" key="13">
    <source>
        <dbReference type="PROSITE" id="PS50206"/>
    </source>
</evidence>
<evidence type="ECO:0000256" key="10">
    <source>
        <dbReference type="ARBA" id="ARBA00075110"/>
    </source>
</evidence>
<dbReference type="Gene3D" id="3.40.250.10">
    <property type="entry name" value="Rhodanese-like domain"/>
    <property type="match status" value="1"/>
</dbReference>
<gene>
    <name evidence="14" type="ORF">SAMN05660413_02794</name>
</gene>
<reference evidence="14 15" key="1">
    <citation type="submission" date="2016-10" db="EMBL/GenBank/DDBJ databases">
        <authorList>
            <person name="de Groot N.N."/>
        </authorList>
    </citation>
    <scope>NUCLEOTIDE SEQUENCE [LARGE SCALE GENOMIC DNA]</scope>
    <source>
        <strain evidence="14 15">DSM 17794</strain>
    </source>
</reference>
<comment type="similarity">
    <text evidence="1">Belongs to the HesA/MoeB/ThiF family.</text>
</comment>
<evidence type="ECO:0000256" key="9">
    <source>
        <dbReference type="ARBA" id="ARBA00073635"/>
    </source>
</evidence>
<dbReference type="GO" id="GO:0004792">
    <property type="term" value="F:thiosulfate-cyanide sulfurtransferase activity"/>
    <property type="evidence" value="ECO:0007669"/>
    <property type="project" value="TreeGrafter"/>
</dbReference>
<dbReference type="Pfam" id="PF00899">
    <property type="entry name" value="ThiF"/>
    <property type="match status" value="1"/>
</dbReference>
<name>A0A1I5CB84_9FLAO</name>
<dbReference type="InterPro" id="IPR001763">
    <property type="entry name" value="Rhodanese-like_dom"/>
</dbReference>
<dbReference type="Pfam" id="PF00581">
    <property type="entry name" value="Rhodanese"/>
    <property type="match status" value="1"/>
</dbReference>
<protein>
    <recommendedName>
        <fullName evidence="9">Molybdopterin-synthase adenylyltransferase</fullName>
        <ecNumber evidence="8">2.7.7.80</ecNumber>
    </recommendedName>
    <alternativeName>
        <fullName evidence="12">MoaD protein adenylase</fullName>
    </alternativeName>
    <alternativeName>
        <fullName evidence="10">Molybdopterin-converting factor subunit 1 adenylase</fullName>
    </alternativeName>
    <alternativeName>
        <fullName evidence="11">Sulfur carrier protein MoaD adenylyltransferase</fullName>
    </alternativeName>
</protein>
<dbReference type="PANTHER" id="PTHR10953:SF102">
    <property type="entry name" value="ADENYLYLTRANSFERASE AND SULFURTRANSFERASE MOCS3"/>
    <property type="match status" value="1"/>
</dbReference>
<evidence type="ECO:0000313" key="15">
    <source>
        <dbReference type="Proteomes" id="UP000199153"/>
    </source>
</evidence>
<dbReference type="InterPro" id="IPR045886">
    <property type="entry name" value="ThiF/MoeB/HesA"/>
</dbReference>
<dbReference type="PANTHER" id="PTHR10953">
    <property type="entry name" value="UBIQUITIN-ACTIVATING ENZYME E1"/>
    <property type="match status" value="1"/>
</dbReference>
<dbReference type="AlphaFoldDB" id="A0A1I5CB84"/>
<evidence type="ECO:0000256" key="3">
    <source>
        <dbReference type="ARBA" id="ARBA00022741"/>
    </source>
</evidence>
<dbReference type="PROSITE" id="PS50206">
    <property type="entry name" value="RHODANESE_3"/>
    <property type="match status" value="1"/>
</dbReference>
<dbReference type="Proteomes" id="UP000199153">
    <property type="component" value="Unassembled WGS sequence"/>
</dbReference>
<dbReference type="OrthoDB" id="9804286at2"/>
<dbReference type="FunFam" id="3.40.50.720:FF:000033">
    <property type="entry name" value="Adenylyltransferase and sulfurtransferase MOCS3"/>
    <property type="match status" value="1"/>
</dbReference>
<keyword evidence="2 14" id="KW-0808">Transferase</keyword>
<dbReference type="InterPro" id="IPR000594">
    <property type="entry name" value="ThiF_NAD_FAD-bd"/>
</dbReference>
<sequence length="336" mass="37455">MRYNRQIKLDEVGSSGQEKLRNASVLIVGVGGLGCPAAQYLAGAGVGKIGLIDHDKVSITNLHRQVLYDEFDVGKSKALVAKEKLQRLNGEIELVAIEEALTIENAEKLFNQYDLIIDGTDNFETKYLINDACILTGKAWIYASIYKNEGQLSVFNYQNGPSYRCLFPKTTKQNVSCEATGVLGVTPGIFGMLQAAEALKIILDAGTVLSGKLKLMNILYGTEQVLNIQKRPEEIRKIKNEGIIPFRIVCELKDTGKTYLDVREDFEQPKVNSEKVIHIPLEKLKDRLKDIPDMEEVLVFCQSGERSQEAIEILQEDFGFRNLKNVEGGIEKIING</sequence>
<dbReference type="GO" id="GO:0061605">
    <property type="term" value="F:molybdopterin-synthase adenylyltransferase activity"/>
    <property type="evidence" value="ECO:0007669"/>
    <property type="project" value="UniProtKB-EC"/>
</dbReference>
<dbReference type="GO" id="GO:0005524">
    <property type="term" value="F:ATP binding"/>
    <property type="evidence" value="ECO:0007669"/>
    <property type="project" value="UniProtKB-KW"/>
</dbReference>
<dbReference type="PROSITE" id="PS51257">
    <property type="entry name" value="PROKAR_LIPOPROTEIN"/>
    <property type="match status" value="1"/>
</dbReference>
<evidence type="ECO:0000313" key="14">
    <source>
        <dbReference type="EMBL" id="SFN84249.1"/>
    </source>
</evidence>
<evidence type="ECO:0000256" key="2">
    <source>
        <dbReference type="ARBA" id="ARBA00022679"/>
    </source>
</evidence>
<dbReference type="Gene3D" id="3.40.50.720">
    <property type="entry name" value="NAD(P)-binding Rossmann-like Domain"/>
    <property type="match status" value="1"/>
</dbReference>
<dbReference type="SUPFAM" id="SSF69572">
    <property type="entry name" value="Activating enzymes of the ubiquitin-like proteins"/>
    <property type="match status" value="1"/>
</dbReference>
<evidence type="ECO:0000256" key="1">
    <source>
        <dbReference type="ARBA" id="ARBA00009919"/>
    </source>
</evidence>
<dbReference type="InterPro" id="IPR036873">
    <property type="entry name" value="Rhodanese-like_dom_sf"/>
</dbReference>
<dbReference type="RefSeq" id="WP_093410769.1">
    <property type="nucleotide sequence ID" value="NZ_FOVL01000020.1"/>
</dbReference>
<dbReference type="GO" id="GO:0008146">
    <property type="term" value="F:sulfotransferase activity"/>
    <property type="evidence" value="ECO:0007669"/>
    <property type="project" value="TreeGrafter"/>
</dbReference>
<keyword evidence="4" id="KW-0067">ATP-binding</keyword>
<keyword evidence="15" id="KW-1185">Reference proteome</keyword>
<comment type="catalytic activity">
    <reaction evidence="5">
        <text>[molybdopterin-synthase sulfur-carrier protein]-C-terminal Gly-Gly + ATP + H(+) = [molybdopterin-synthase sulfur-carrier protein]-C-terminal Gly-Gly-AMP + diphosphate</text>
        <dbReference type="Rhea" id="RHEA:43616"/>
        <dbReference type="Rhea" id="RHEA-COMP:12159"/>
        <dbReference type="Rhea" id="RHEA-COMP:12202"/>
        <dbReference type="ChEBI" id="CHEBI:15378"/>
        <dbReference type="ChEBI" id="CHEBI:30616"/>
        <dbReference type="ChEBI" id="CHEBI:33019"/>
        <dbReference type="ChEBI" id="CHEBI:90618"/>
        <dbReference type="ChEBI" id="CHEBI:90778"/>
        <dbReference type="EC" id="2.7.7.80"/>
    </reaction>
</comment>
<dbReference type="STRING" id="287099.SAMN05660413_02794"/>
<proteinExistence type="inferred from homology"/>
<evidence type="ECO:0000256" key="11">
    <source>
        <dbReference type="ARBA" id="ARBA00075328"/>
    </source>
</evidence>
<comment type="function">
    <text evidence="6">Catalyzes the adenylation by ATP of the carboxyl group of the C-terminal glycine of sulfur carrier protein MoaD.</text>
</comment>
<accession>A0A1I5CB84</accession>
<feature type="domain" description="Rhodanese" evidence="13">
    <location>
        <begin position="253"/>
        <end position="335"/>
    </location>
</feature>
<evidence type="ECO:0000256" key="4">
    <source>
        <dbReference type="ARBA" id="ARBA00022840"/>
    </source>
</evidence>
<evidence type="ECO:0000256" key="6">
    <source>
        <dbReference type="ARBA" id="ARBA00055169"/>
    </source>
</evidence>
<keyword evidence="3" id="KW-0547">Nucleotide-binding</keyword>
<dbReference type="CDD" id="cd00757">
    <property type="entry name" value="ThiF_MoeB_HesA_family"/>
    <property type="match status" value="1"/>
</dbReference>
<evidence type="ECO:0000256" key="12">
    <source>
        <dbReference type="ARBA" id="ARBA00078531"/>
    </source>
</evidence>
<organism evidence="14 15">
    <name type="scientific">Salegentibacter flavus</name>
    <dbReference type="NCBI Taxonomy" id="287099"/>
    <lineage>
        <taxon>Bacteria</taxon>
        <taxon>Pseudomonadati</taxon>
        <taxon>Bacteroidota</taxon>
        <taxon>Flavobacteriia</taxon>
        <taxon>Flavobacteriales</taxon>
        <taxon>Flavobacteriaceae</taxon>
        <taxon>Salegentibacter</taxon>
    </lineage>
</organism>
<dbReference type="GO" id="GO:0008641">
    <property type="term" value="F:ubiquitin-like modifier activating enzyme activity"/>
    <property type="evidence" value="ECO:0007669"/>
    <property type="project" value="InterPro"/>
</dbReference>
<comment type="subunit">
    <text evidence="7">Homodimer. Forms a stable heterotetrameric complex of 2 MoeB and 2 MoaD during adenylation of MoaD.</text>
</comment>
<evidence type="ECO:0000256" key="5">
    <source>
        <dbReference type="ARBA" id="ARBA00052218"/>
    </source>
</evidence>
<dbReference type="InterPro" id="IPR035985">
    <property type="entry name" value="Ubiquitin-activating_enz"/>
</dbReference>
<evidence type="ECO:0000256" key="7">
    <source>
        <dbReference type="ARBA" id="ARBA00063809"/>
    </source>
</evidence>
<dbReference type="EC" id="2.7.7.80" evidence="8"/>
<keyword evidence="14" id="KW-0548">Nucleotidyltransferase</keyword>
<evidence type="ECO:0000256" key="8">
    <source>
        <dbReference type="ARBA" id="ARBA00066884"/>
    </source>
</evidence>
<dbReference type="GO" id="GO:0005829">
    <property type="term" value="C:cytosol"/>
    <property type="evidence" value="ECO:0007669"/>
    <property type="project" value="TreeGrafter"/>
</dbReference>